<accession>A0ABP4FV85</accession>
<gene>
    <name evidence="8" type="ORF">GCM10009675_19080</name>
</gene>
<keyword evidence="5" id="KW-0413">Isomerase</keyword>
<evidence type="ECO:0000256" key="6">
    <source>
        <dbReference type="RuleBase" id="RU003707"/>
    </source>
</evidence>
<dbReference type="Gene3D" id="1.10.12.10">
    <property type="entry name" value="Lyase 2-enoyl-coa Hydratase, Chain A, domain 2"/>
    <property type="match status" value="1"/>
</dbReference>
<organism evidence="8 9">
    <name type="scientific">Prauserella alba</name>
    <dbReference type="NCBI Taxonomy" id="176898"/>
    <lineage>
        <taxon>Bacteria</taxon>
        <taxon>Bacillati</taxon>
        <taxon>Actinomycetota</taxon>
        <taxon>Actinomycetes</taxon>
        <taxon>Pseudonocardiales</taxon>
        <taxon>Pseudonocardiaceae</taxon>
        <taxon>Prauserella</taxon>
    </lineage>
</organism>
<keyword evidence="3" id="KW-0276">Fatty acid metabolism</keyword>
<dbReference type="InterPro" id="IPR045002">
    <property type="entry name" value="Ech1-like"/>
</dbReference>
<evidence type="ECO:0000256" key="3">
    <source>
        <dbReference type="ARBA" id="ARBA00022832"/>
    </source>
</evidence>
<evidence type="ECO:0000256" key="1">
    <source>
        <dbReference type="ARBA" id="ARBA00005005"/>
    </source>
</evidence>
<feature type="region of interest" description="Disordered" evidence="7">
    <location>
        <begin position="1"/>
        <end position="29"/>
    </location>
</feature>
<comment type="caution">
    <text evidence="8">The sequence shown here is derived from an EMBL/GenBank/DDBJ whole genome shotgun (WGS) entry which is preliminary data.</text>
</comment>
<dbReference type="InterPro" id="IPR014748">
    <property type="entry name" value="Enoyl-CoA_hydra_C"/>
</dbReference>
<dbReference type="InterPro" id="IPR018376">
    <property type="entry name" value="Enoyl-CoA_hyd/isom_CS"/>
</dbReference>
<dbReference type="PANTHER" id="PTHR43149">
    <property type="entry name" value="ENOYL-COA HYDRATASE"/>
    <property type="match status" value="1"/>
</dbReference>
<dbReference type="Pfam" id="PF00378">
    <property type="entry name" value="ECH_1"/>
    <property type="match status" value="1"/>
</dbReference>
<dbReference type="CDD" id="cd06558">
    <property type="entry name" value="crotonase-like"/>
    <property type="match status" value="1"/>
</dbReference>
<dbReference type="InterPro" id="IPR029045">
    <property type="entry name" value="ClpP/crotonase-like_dom_sf"/>
</dbReference>
<dbReference type="NCBIfam" id="NF005699">
    <property type="entry name" value="PRK07509.1"/>
    <property type="match status" value="1"/>
</dbReference>
<keyword evidence="9" id="KW-1185">Reference proteome</keyword>
<evidence type="ECO:0000256" key="5">
    <source>
        <dbReference type="ARBA" id="ARBA00023235"/>
    </source>
</evidence>
<evidence type="ECO:0000256" key="2">
    <source>
        <dbReference type="ARBA" id="ARBA00005254"/>
    </source>
</evidence>
<evidence type="ECO:0000256" key="4">
    <source>
        <dbReference type="ARBA" id="ARBA00023098"/>
    </source>
</evidence>
<dbReference type="Gene3D" id="3.90.226.10">
    <property type="entry name" value="2-enoyl-CoA Hydratase, Chain A, domain 1"/>
    <property type="match status" value="1"/>
</dbReference>
<name>A0ABP4FV85_9PSEU</name>
<dbReference type="PANTHER" id="PTHR43149:SF1">
    <property type="entry name" value="DELTA(3,5)-DELTA(2,4)-DIENOYL-COA ISOMERASE, MITOCHONDRIAL"/>
    <property type="match status" value="1"/>
</dbReference>
<dbReference type="Proteomes" id="UP001500467">
    <property type="component" value="Unassembled WGS sequence"/>
</dbReference>
<comment type="similarity">
    <text evidence="2 6">Belongs to the enoyl-CoA hydratase/isomerase family.</text>
</comment>
<comment type="pathway">
    <text evidence="1">Lipid metabolism; fatty acid beta-oxidation.</text>
</comment>
<evidence type="ECO:0000313" key="8">
    <source>
        <dbReference type="EMBL" id="GAA1202274.1"/>
    </source>
</evidence>
<dbReference type="InterPro" id="IPR001753">
    <property type="entry name" value="Enoyl-CoA_hydra/iso"/>
</dbReference>
<evidence type="ECO:0000313" key="9">
    <source>
        <dbReference type="Proteomes" id="UP001500467"/>
    </source>
</evidence>
<sequence length="292" mass="30136">MGGDPTAGGGAPHVVRQAPADAAPAPGSRVSYTVRDGVADVRLDRPDKRNALDPAMFAGLVQAGERLRDDPAVRAVVLSGNGRSFCAGLDVAAFEAMTTGEHTRPEEAGSSAGPARSLGQRAAHVWTELAVPVIAALHGHAYGGGLQIALGADIRLAAPDTRLSVMEIAWGLVPDMTGTQVLPELVGRDVAMELTLTGRVLDGVEAARLGLLTRVEADPLTAAQALAAEIAGKNPDAVRDAKRLVNLAGRTGLAEGFAAEQAAIRRLIGSPNQVEAVHAQQSSRAPRFTDPV</sequence>
<evidence type="ECO:0000256" key="7">
    <source>
        <dbReference type="SAM" id="MobiDB-lite"/>
    </source>
</evidence>
<dbReference type="SUPFAM" id="SSF52096">
    <property type="entry name" value="ClpP/crotonase"/>
    <property type="match status" value="1"/>
</dbReference>
<feature type="compositionally biased region" description="Gly residues" evidence="7">
    <location>
        <begin position="1"/>
        <end position="11"/>
    </location>
</feature>
<protein>
    <submittedName>
        <fullName evidence="8">Crotonase/enoyl-CoA hydratase family protein</fullName>
    </submittedName>
</protein>
<dbReference type="PROSITE" id="PS00166">
    <property type="entry name" value="ENOYL_COA_HYDRATASE"/>
    <property type="match status" value="1"/>
</dbReference>
<proteinExistence type="inferred from homology"/>
<reference evidence="9" key="1">
    <citation type="journal article" date="2019" name="Int. J. Syst. Evol. Microbiol.">
        <title>The Global Catalogue of Microorganisms (GCM) 10K type strain sequencing project: providing services to taxonomists for standard genome sequencing and annotation.</title>
        <authorList>
            <consortium name="The Broad Institute Genomics Platform"/>
            <consortium name="The Broad Institute Genome Sequencing Center for Infectious Disease"/>
            <person name="Wu L."/>
            <person name="Ma J."/>
        </authorList>
    </citation>
    <scope>NUCLEOTIDE SEQUENCE [LARGE SCALE GENOMIC DNA]</scope>
    <source>
        <strain evidence="9">JCM 13022</strain>
    </source>
</reference>
<dbReference type="EMBL" id="BAAALM010000006">
    <property type="protein sequence ID" value="GAA1202274.1"/>
    <property type="molecule type" value="Genomic_DNA"/>
</dbReference>
<keyword evidence="4" id="KW-0443">Lipid metabolism</keyword>